<name>A0A8B9P6R3_APTOW</name>
<keyword evidence="2" id="KW-1185">Reference proteome</keyword>
<dbReference type="Ensembl" id="ENSAOWT00000002618.1">
    <property type="protein sequence ID" value="ENSAOWP00000002284.1"/>
    <property type="gene ID" value="ENSAOWG00000001647.1"/>
</dbReference>
<dbReference type="AlphaFoldDB" id="A0A8B9P6R3"/>
<organism evidence="1 2">
    <name type="scientific">Apteryx owenii</name>
    <name type="common">Little spotted kiwi</name>
    <dbReference type="NCBI Taxonomy" id="8824"/>
    <lineage>
        <taxon>Eukaryota</taxon>
        <taxon>Metazoa</taxon>
        <taxon>Chordata</taxon>
        <taxon>Craniata</taxon>
        <taxon>Vertebrata</taxon>
        <taxon>Euteleostomi</taxon>
        <taxon>Archelosauria</taxon>
        <taxon>Archosauria</taxon>
        <taxon>Dinosauria</taxon>
        <taxon>Saurischia</taxon>
        <taxon>Theropoda</taxon>
        <taxon>Coelurosauria</taxon>
        <taxon>Aves</taxon>
        <taxon>Palaeognathae</taxon>
        <taxon>Apterygiformes</taxon>
        <taxon>Apterygidae</taxon>
        <taxon>Apteryx</taxon>
    </lineage>
</organism>
<evidence type="ECO:0000313" key="1">
    <source>
        <dbReference type="Ensembl" id="ENSAOWP00000002284.1"/>
    </source>
</evidence>
<protein>
    <submittedName>
        <fullName evidence="1">Uncharacterized protein</fullName>
    </submittedName>
</protein>
<accession>A0A8B9P6R3</accession>
<dbReference type="Proteomes" id="UP000694424">
    <property type="component" value="Unplaced"/>
</dbReference>
<evidence type="ECO:0000313" key="2">
    <source>
        <dbReference type="Proteomes" id="UP000694424"/>
    </source>
</evidence>
<reference evidence="1" key="2">
    <citation type="submission" date="2025-09" db="UniProtKB">
        <authorList>
            <consortium name="Ensembl"/>
        </authorList>
    </citation>
    <scope>IDENTIFICATION</scope>
</reference>
<sequence>CVILAARKLQQKRSLLLEEEGEEEEMVKQAPDMSLQSSVIIEGVEYKIERLNGRSIQAPPKLNGVTRSDCECRVLSSRVARRRNFLQQSVVLWRQKNEQCGGQHGEIEESSLFSSVG</sequence>
<reference evidence="1" key="1">
    <citation type="submission" date="2025-08" db="UniProtKB">
        <authorList>
            <consortium name="Ensembl"/>
        </authorList>
    </citation>
    <scope>IDENTIFICATION</scope>
</reference>
<proteinExistence type="predicted"/>